<feature type="region of interest" description="Disordered" evidence="1">
    <location>
        <begin position="71"/>
        <end position="141"/>
    </location>
</feature>
<feature type="compositionally biased region" description="Low complexity" evidence="1">
    <location>
        <begin position="81"/>
        <end position="90"/>
    </location>
</feature>
<accession>A0A0E0JZ45</accession>
<dbReference type="Proteomes" id="UP000026962">
    <property type="component" value="Chromosome 2"/>
</dbReference>
<dbReference type="EnsemblPlants" id="OPUNC02G12850.1">
    <property type="protein sequence ID" value="OPUNC02G12850.1"/>
    <property type="gene ID" value="OPUNC02G12850"/>
</dbReference>
<dbReference type="HOGENOM" id="CLU_1888900_0_0_1"/>
<evidence type="ECO:0000313" key="3">
    <source>
        <dbReference type="Proteomes" id="UP000026962"/>
    </source>
</evidence>
<dbReference type="AlphaFoldDB" id="A0A0E0JZ45"/>
<proteinExistence type="predicted"/>
<organism evidence="2">
    <name type="scientific">Oryza punctata</name>
    <name type="common">Red rice</name>
    <dbReference type="NCBI Taxonomy" id="4537"/>
    <lineage>
        <taxon>Eukaryota</taxon>
        <taxon>Viridiplantae</taxon>
        <taxon>Streptophyta</taxon>
        <taxon>Embryophyta</taxon>
        <taxon>Tracheophyta</taxon>
        <taxon>Spermatophyta</taxon>
        <taxon>Magnoliopsida</taxon>
        <taxon>Liliopsida</taxon>
        <taxon>Poales</taxon>
        <taxon>Poaceae</taxon>
        <taxon>BOP clade</taxon>
        <taxon>Oryzoideae</taxon>
        <taxon>Oryzeae</taxon>
        <taxon>Oryzinae</taxon>
        <taxon>Oryza</taxon>
    </lineage>
</organism>
<evidence type="ECO:0000256" key="1">
    <source>
        <dbReference type="SAM" id="MobiDB-lite"/>
    </source>
</evidence>
<dbReference type="Gramene" id="OPUNC02G12850.1">
    <property type="protein sequence ID" value="OPUNC02G12850.1"/>
    <property type="gene ID" value="OPUNC02G12850"/>
</dbReference>
<reference evidence="2" key="2">
    <citation type="submission" date="2018-05" db="EMBL/GenBank/DDBJ databases">
        <title>OpunRS2 (Oryza punctata Reference Sequence Version 2).</title>
        <authorList>
            <person name="Zhang J."/>
            <person name="Kudrna D."/>
            <person name="Lee S."/>
            <person name="Talag J."/>
            <person name="Welchert J."/>
            <person name="Wing R.A."/>
        </authorList>
    </citation>
    <scope>NUCLEOTIDE SEQUENCE [LARGE SCALE GENOMIC DNA]</scope>
</reference>
<protein>
    <submittedName>
        <fullName evidence="2">Uncharacterized protein</fullName>
    </submittedName>
</protein>
<name>A0A0E0JZ45_ORYPU</name>
<feature type="compositionally biased region" description="Basic and acidic residues" evidence="1">
    <location>
        <begin position="96"/>
        <end position="108"/>
    </location>
</feature>
<sequence length="141" mass="15181">MQKRARDEAAQVEVLARGDEETIFCCYYCPPPQGLQAGAADHLCGGGHNHAMERDGKEAGGGGVFFRDVVNADHPRRWKPTSSTQSSTSTPRQHNSHAEKNTGERNGEEGGIGVVFFKTNSTQGNRANQAAGLHTYGPREG</sequence>
<feature type="compositionally biased region" description="Polar residues" evidence="1">
    <location>
        <begin position="118"/>
        <end position="128"/>
    </location>
</feature>
<keyword evidence="3" id="KW-1185">Reference proteome</keyword>
<evidence type="ECO:0000313" key="2">
    <source>
        <dbReference type="EnsemblPlants" id="OPUNC02G12850.1"/>
    </source>
</evidence>
<reference evidence="2" key="1">
    <citation type="submission" date="2015-04" db="UniProtKB">
        <authorList>
            <consortium name="EnsemblPlants"/>
        </authorList>
    </citation>
    <scope>IDENTIFICATION</scope>
</reference>